<name>A0ABW0YZW8_9ACTN</name>
<dbReference type="RefSeq" id="WP_390316184.1">
    <property type="nucleotide sequence ID" value="NZ_JBHSPB010000006.1"/>
</dbReference>
<comment type="caution">
    <text evidence="2">The sequence shown here is derived from an EMBL/GenBank/DDBJ whole genome shotgun (WGS) entry which is preliminary data.</text>
</comment>
<sequence>MRITNALVASLAGGACLALGVLGAASAQAHSPEQAHSAASLRAVRTCEVNQDHVPVYSGAGTGHTLIRYVDKGQWFSVYDAKSGWYHGDLWGGQKSVWIQDRFLSKC</sequence>
<protein>
    <recommendedName>
        <fullName evidence="4">SH3 domain-containing protein</fullName>
    </recommendedName>
</protein>
<evidence type="ECO:0000256" key="1">
    <source>
        <dbReference type="SAM" id="SignalP"/>
    </source>
</evidence>
<dbReference type="Proteomes" id="UP001596083">
    <property type="component" value="Unassembled WGS sequence"/>
</dbReference>
<proteinExistence type="predicted"/>
<accession>A0ABW0YZW8</accession>
<feature type="signal peptide" evidence="1">
    <location>
        <begin position="1"/>
        <end position="29"/>
    </location>
</feature>
<organism evidence="2 3">
    <name type="scientific">Streptomyces gamaensis</name>
    <dbReference type="NCBI Taxonomy" id="1763542"/>
    <lineage>
        <taxon>Bacteria</taxon>
        <taxon>Bacillati</taxon>
        <taxon>Actinomycetota</taxon>
        <taxon>Actinomycetes</taxon>
        <taxon>Kitasatosporales</taxon>
        <taxon>Streptomycetaceae</taxon>
        <taxon>Streptomyces</taxon>
    </lineage>
</organism>
<evidence type="ECO:0000313" key="2">
    <source>
        <dbReference type="EMBL" id="MFC5720983.1"/>
    </source>
</evidence>
<dbReference type="PROSITE" id="PS51257">
    <property type="entry name" value="PROKAR_LIPOPROTEIN"/>
    <property type="match status" value="1"/>
</dbReference>
<keyword evidence="1" id="KW-0732">Signal</keyword>
<dbReference type="EMBL" id="JBHSPB010000006">
    <property type="protein sequence ID" value="MFC5720983.1"/>
    <property type="molecule type" value="Genomic_DNA"/>
</dbReference>
<keyword evidence="3" id="KW-1185">Reference proteome</keyword>
<reference evidence="3" key="1">
    <citation type="journal article" date="2019" name="Int. J. Syst. Evol. Microbiol.">
        <title>The Global Catalogue of Microorganisms (GCM) 10K type strain sequencing project: providing services to taxonomists for standard genome sequencing and annotation.</title>
        <authorList>
            <consortium name="The Broad Institute Genomics Platform"/>
            <consortium name="The Broad Institute Genome Sequencing Center for Infectious Disease"/>
            <person name="Wu L."/>
            <person name="Ma J."/>
        </authorList>
    </citation>
    <scope>NUCLEOTIDE SEQUENCE [LARGE SCALE GENOMIC DNA]</scope>
    <source>
        <strain evidence="3">CGMCC 4.7304</strain>
    </source>
</reference>
<dbReference type="Gene3D" id="2.30.30.40">
    <property type="entry name" value="SH3 Domains"/>
    <property type="match status" value="1"/>
</dbReference>
<gene>
    <name evidence="2" type="ORF">ACFP1Z_12475</name>
</gene>
<evidence type="ECO:0008006" key="4">
    <source>
        <dbReference type="Google" id="ProtNLM"/>
    </source>
</evidence>
<evidence type="ECO:0000313" key="3">
    <source>
        <dbReference type="Proteomes" id="UP001596083"/>
    </source>
</evidence>
<feature type="chain" id="PRO_5046871869" description="SH3 domain-containing protein" evidence="1">
    <location>
        <begin position="30"/>
        <end position="107"/>
    </location>
</feature>